<dbReference type="HOGENOM" id="CLU_1005386_0_0_1"/>
<keyword evidence="2" id="KW-1185">Reference proteome</keyword>
<accession>A0A0A1TJX5</accession>
<dbReference type="OrthoDB" id="2520703at2759"/>
<proteinExistence type="predicted"/>
<organism evidence="1 2">
    <name type="scientific">[Torrubiella] hemipterigena</name>
    <dbReference type="NCBI Taxonomy" id="1531966"/>
    <lineage>
        <taxon>Eukaryota</taxon>
        <taxon>Fungi</taxon>
        <taxon>Dikarya</taxon>
        <taxon>Ascomycota</taxon>
        <taxon>Pezizomycotina</taxon>
        <taxon>Sordariomycetes</taxon>
        <taxon>Hypocreomycetidae</taxon>
        <taxon>Hypocreales</taxon>
        <taxon>Clavicipitaceae</taxon>
        <taxon>Clavicipitaceae incertae sedis</taxon>
        <taxon>'Torrubiella' clade</taxon>
    </lineage>
</organism>
<dbReference type="AlphaFoldDB" id="A0A0A1TJX5"/>
<dbReference type="EMBL" id="CDHN01000003">
    <property type="protein sequence ID" value="CEJ91030.1"/>
    <property type="molecule type" value="Genomic_DNA"/>
</dbReference>
<dbReference type="Proteomes" id="UP000039046">
    <property type="component" value="Unassembled WGS sequence"/>
</dbReference>
<protein>
    <submittedName>
        <fullName evidence="1">Uncharacterized protein</fullName>
    </submittedName>
</protein>
<name>A0A0A1TJX5_9HYPO</name>
<evidence type="ECO:0000313" key="2">
    <source>
        <dbReference type="Proteomes" id="UP000039046"/>
    </source>
</evidence>
<sequence length="277" mass="32531">MRHNPREQTNTLSSLCLASRYMRALAERVLDHFPRIYSYTEFFRTLQSRPELAEYVKVLTWVYFEDMGRPWVPLPGKSSIPRENIWYLRSLATELKLSDLELRKFEETFSEYPQSADSEISANYDDGMCQAFDNLVTSLMLGLCPRLELASVNFEDAQEKLRRQNLPQNPVTFQYLPGLVQQRFDNYGFRSLRTLVIQNTMLDKPNMVAIGSISCVLKALPNLQRLMFYRGFSEEYPDDDLPWSDDELDAAHSSLRNLKELTFTCYSRFESLYRYRP</sequence>
<evidence type="ECO:0000313" key="1">
    <source>
        <dbReference type="EMBL" id="CEJ91030.1"/>
    </source>
</evidence>
<reference evidence="1 2" key="1">
    <citation type="journal article" date="2015" name="Genome Announc.">
        <title>Draft Genome Sequence and Gene Annotation of the Entomopathogenic Fungus Verticillium hemipterigenum.</title>
        <authorList>
            <person name="Horn F."/>
            <person name="Habel A."/>
            <person name="Scharf D.H."/>
            <person name="Dworschak J."/>
            <person name="Brakhage A.A."/>
            <person name="Guthke R."/>
            <person name="Hertweck C."/>
            <person name="Linde J."/>
        </authorList>
    </citation>
    <scope>NUCLEOTIDE SEQUENCE [LARGE SCALE GENOMIC DNA]</scope>
</reference>
<gene>
    <name evidence="1" type="ORF">VHEMI06772</name>
</gene>